<evidence type="ECO:0000259" key="4">
    <source>
        <dbReference type="PROSITE" id="PS01124"/>
    </source>
</evidence>
<evidence type="ECO:0000313" key="5">
    <source>
        <dbReference type="EMBL" id="TDK25183.1"/>
    </source>
</evidence>
<keyword evidence="1" id="KW-0805">Transcription regulation</keyword>
<keyword evidence="2" id="KW-0238">DNA-binding</keyword>
<dbReference type="EMBL" id="SMTK01000003">
    <property type="protein sequence ID" value="TDK25183.1"/>
    <property type="molecule type" value="Genomic_DNA"/>
</dbReference>
<dbReference type="InterPro" id="IPR009057">
    <property type="entry name" value="Homeodomain-like_sf"/>
</dbReference>
<dbReference type="PROSITE" id="PS00041">
    <property type="entry name" value="HTH_ARAC_FAMILY_1"/>
    <property type="match status" value="1"/>
</dbReference>
<proteinExistence type="predicted"/>
<keyword evidence="3" id="KW-0804">Transcription</keyword>
<dbReference type="SMART" id="SM00342">
    <property type="entry name" value="HTH_ARAC"/>
    <property type="match status" value="1"/>
</dbReference>
<dbReference type="InterPro" id="IPR018062">
    <property type="entry name" value="HTH_AraC-typ_CS"/>
</dbReference>
<gene>
    <name evidence="5" type="ORF">E2F48_07795</name>
</gene>
<dbReference type="SUPFAM" id="SSF46689">
    <property type="entry name" value="Homeodomain-like"/>
    <property type="match status" value="1"/>
</dbReference>
<dbReference type="PANTHER" id="PTHR43280">
    <property type="entry name" value="ARAC-FAMILY TRANSCRIPTIONAL REGULATOR"/>
    <property type="match status" value="1"/>
</dbReference>
<dbReference type="AlphaFoldDB" id="A0A4R5TVQ4"/>
<dbReference type="InterPro" id="IPR003313">
    <property type="entry name" value="AraC-bd"/>
</dbReference>
<dbReference type="GO" id="GO:0043565">
    <property type="term" value="F:sequence-specific DNA binding"/>
    <property type="evidence" value="ECO:0007669"/>
    <property type="project" value="InterPro"/>
</dbReference>
<sequence length="283" mass="30948">MSGDAPAEHWSRYASPRIALRQFLLACHGAGEQVGHVPPFTRRRLPSHGLVYISKGRGTYIEYHPRRIEVPVEAPAVIWLVPGVEHGYGPDPGGWSEHWILFTGQSFAAFEELGLGSRHRPVLPLFQLIETEALFGELRGFVETVGARSEIAASLAIQRFLLAVLHAVGDRDGTEDRSSLVDSIARDATRPMSVPERARALGVSVRELGDAVKAATGLTLNDFVIEVRLAKAQALLAETRLDVGRIASSVGYGDPAYFSRIFTRRIGMSPTVFRAQQSRNSVG</sequence>
<dbReference type="InterPro" id="IPR018060">
    <property type="entry name" value="HTH_AraC"/>
</dbReference>
<dbReference type="InterPro" id="IPR037923">
    <property type="entry name" value="HTH-like"/>
</dbReference>
<evidence type="ECO:0000256" key="2">
    <source>
        <dbReference type="ARBA" id="ARBA00023125"/>
    </source>
</evidence>
<dbReference type="RefSeq" id="WP_133403461.1">
    <property type="nucleotide sequence ID" value="NZ_SMTK01000003.1"/>
</dbReference>
<organism evidence="5 6">
    <name type="scientific">Arthrobacter crusticola</name>
    <dbReference type="NCBI Taxonomy" id="2547960"/>
    <lineage>
        <taxon>Bacteria</taxon>
        <taxon>Bacillati</taxon>
        <taxon>Actinomycetota</taxon>
        <taxon>Actinomycetes</taxon>
        <taxon>Micrococcales</taxon>
        <taxon>Micrococcaceae</taxon>
        <taxon>Arthrobacter</taxon>
    </lineage>
</organism>
<dbReference type="Pfam" id="PF12833">
    <property type="entry name" value="HTH_18"/>
    <property type="match status" value="1"/>
</dbReference>
<keyword evidence="6" id="KW-1185">Reference proteome</keyword>
<name>A0A4R5TVQ4_9MICC</name>
<dbReference type="PANTHER" id="PTHR43280:SF2">
    <property type="entry name" value="HTH-TYPE TRANSCRIPTIONAL REGULATOR EXSA"/>
    <property type="match status" value="1"/>
</dbReference>
<dbReference type="Gene3D" id="1.10.10.60">
    <property type="entry name" value="Homeodomain-like"/>
    <property type="match status" value="1"/>
</dbReference>
<reference evidence="5 6" key="1">
    <citation type="submission" date="2019-03" db="EMBL/GenBank/DDBJ databases">
        <title>Arthrobacter sp. nov., an bacterium isolated from biocrust in Mu Us Desert.</title>
        <authorList>
            <person name="Lixiong L."/>
        </authorList>
    </citation>
    <scope>NUCLEOTIDE SEQUENCE [LARGE SCALE GENOMIC DNA]</scope>
    <source>
        <strain evidence="5 6">SLN-3</strain>
    </source>
</reference>
<dbReference type="PROSITE" id="PS01124">
    <property type="entry name" value="HTH_ARAC_FAMILY_2"/>
    <property type="match status" value="1"/>
</dbReference>
<evidence type="ECO:0000313" key="6">
    <source>
        <dbReference type="Proteomes" id="UP000295411"/>
    </source>
</evidence>
<dbReference type="SUPFAM" id="SSF51215">
    <property type="entry name" value="Regulatory protein AraC"/>
    <property type="match status" value="1"/>
</dbReference>
<evidence type="ECO:0000256" key="1">
    <source>
        <dbReference type="ARBA" id="ARBA00023015"/>
    </source>
</evidence>
<feature type="domain" description="HTH araC/xylS-type" evidence="4">
    <location>
        <begin position="178"/>
        <end position="276"/>
    </location>
</feature>
<protein>
    <submittedName>
        <fullName evidence="5">AraC family transcriptional regulator</fullName>
    </submittedName>
</protein>
<comment type="caution">
    <text evidence="5">The sequence shown here is derived from an EMBL/GenBank/DDBJ whole genome shotgun (WGS) entry which is preliminary data.</text>
</comment>
<dbReference type="Proteomes" id="UP000295411">
    <property type="component" value="Unassembled WGS sequence"/>
</dbReference>
<dbReference type="OrthoDB" id="2060755at2"/>
<dbReference type="Pfam" id="PF02311">
    <property type="entry name" value="AraC_binding"/>
    <property type="match status" value="1"/>
</dbReference>
<dbReference type="GO" id="GO:0003700">
    <property type="term" value="F:DNA-binding transcription factor activity"/>
    <property type="evidence" value="ECO:0007669"/>
    <property type="project" value="InterPro"/>
</dbReference>
<accession>A0A4R5TVQ4</accession>
<dbReference type="PRINTS" id="PR00032">
    <property type="entry name" value="HTHARAC"/>
</dbReference>
<evidence type="ECO:0000256" key="3">
    <source>
        <dbReference type="ARBA" id="ARBA00023163"/>
    </source>
</evidence>
<dbReference type="InterPro" id="IPR020449">
    <property type="entry name" value="Tscrpt_reg_AraC-type_HTH"/>
</dbReference>